<dbReference type="PANTHER" id="PTHR37042">
    <property type="entry name" value="OUTER MEMBRANE PROTEIN RV1973"/>
    <property type="match status" value="1"/>
</dbReference>
<keyword evidence="4" id="KW-1133">Transmembrane helix</keyword>
<dbReference type="eggNOG" id="ENOG50343EN">
    <property type="taxonomic scope" value="Bacteria"/>
</dbReference>
<keyword evidence="4" id="KW-0812">Transmembrane</keyword>
<feature type="compositionally biased region" description="Low complexity" evidence="3">
    <location>
        <begin position="75"/>
        <end position="97"/>
    </location>
</feature>
<evidence type="ECO:0000313" key="6">
    <source>
        <dbReference type="Proteomes" id="UP000028870"/>
    </source>
</evidence>
<name>W9AT86_MYCCO</name>
<dbReference type="AlphaFoldDB" id="W9AT86"/>
<reference evidence="5" key="1">
    <citation type="submission" date="2014-03" db="EMBL/GenBank/DDBJ databases">
        <title>Draft Genome Sequence of Mycobacterium cosmeticum DSM 44829.</title>
        <authorList>
            <person name="Croce O."/>
            <person name="Robert C."/>
            <person name="Raoult D."/>
            <person name="Drancourt M."/>
        </authorList>
    </citation>
    <scope>NUCLEOTIDE SEQUENCE [LARGE SCALE GENOMIC DNA]</scope>
    <source>
        <strain evidence="5">DSM 44829</strain>
    </source>
</reference>
<dbReference type="EMBL" id="CCBB010000001">
    <property type="protein sequence ID" value="CDO06082.1"/>
    <property type="molecule type" value="Genomic_DNA"/>
</dbReference>
<dbReference type="GO" id="GO:0016020">
    <property type="term" value="C:membrane"/>
    <property type="evidence" value="ECO:0007669"/>
    <property type="project" value="UniProtKB-SubCell"/>
</dbReference>
<comment type="caution">
    <text evidence="5">The sequence shown here is derived from an EMBL/GenBank/DDBJ whole genome shotgun (WGS) entry which is preliminary data.</text>
</comment>
<comment type="subcellular location">
    <subcellularLocation>
        <location evidence="1">Membrane</location>
    </subcellularLocation>
</comment>
<evidence type="ECO:0000256" key="1">
    <source>
        <dbReference type="ARBA" id="ARBA00004370"/>
    </source>
</evidence>
<feature type="compositionally biased region" description="Basic and acidic residues" evidence="3">
    <location>
        <begin position="53"/>
        <end position="68"/>
    </location>
</feature>
<organism evidence="5 6">
    <name type="scientific">Mycolicibacterium cosmeticum</name>
    <dbReference type="NCBI Taxonomy" id="258533"/>
    <lineage>
        <taxon>Bacteria</taxon>
        <taxon>Bacillati</taxon>
        <taxon>Actinomycetota</taxon>
        <taxon>Actinomycetes</taxon>
        <taxon>Mycobacteriales</taxon>
        <taxon>Mycobacteriaceae</taxon>
        <taxon>Mycolicibacterium</taxon>
    </lineage>
</organism>
<feature type="region of interest" description="Disordered" evidence="3">
    <location>
        <begin position="53"/>
        <end position="97"/>
    </location>
</feature>
<keyword evidence="6" id="KW-1185">Reference proteome</keyword>
<dbReference type="STRING" id="258533.BN977_00863"/>
<gene>
    <name evidence="5" type="ORF">BN977_00863</name>
</gene>
<feature type="region of interest" description="Disordered" evidence="3">
    <location>
        <begin position="1"/>
        <end position="25"/>
    </location>
</feature>
<protein>
    <submittedName>
        <fullName evidence="5">Membrane protein</fullName>
    </submittedName>
</protein>
<proteinExistence type="predicted"/>
<accession>W9AT86</accession>
<feature type="transmembrane region" description="Helical" evidence="4">
    <location>
        <begin position="110"/>
        <end position="131"/>
    </location>
</feature>
<evidence type="ECO:0000313" key="5">
    <source>
        <dbReference type="EMBL" id="CDO06082.1"/>
    </source>
</evidence>
<sequence>MAIRKRRAALPDAEPERGAQDALALSAEEAEAEAAEAEAVAAAARARAKAIRLRREAEAEAQARKAADTSETPEESTTPAATGEAESAAAEPQAPEGAGRRRLAAIVKPAAAVLAIVVIVGLAGTSGWMVWKHRDAQHQRQLTADFTAAARQGVVSLMSLDFNSAKADVQRILDNSTGQFRQDFESQAGEFAKVAESSKVVTQANVSAAAVKTMTEDAADVLVVANSTITNAQGAKQNPRNWRLIVSMARDGGQIKMAKVEFAP</sequence>
<evidence type="ECO:0000256" key="4">
    <source>
        <dbReference type="SAM" id="Phobius"/>
    </source>
</evidence>
<reference evidence="5" key="2">
    <citation type="submission" date="2014-03" db="EMBL/GenBank/DDBJ databases">
        <authorList>
            <person name="Urmite Genomes"/>
        </authorList>
    </citation>
    <scope>NUCLEOTIDE SEQUENCE</scope>
    <source>
        <strain evidence="5">DSM 44829</strain>
    </source>
</reference>
<dbReference type="OrthoDB" id="4774723at2"/>
<dbReference type="Proteomes" id="UP000028870">
    <property type="component" value="Unassembled WGS sequence"/>
</dbReference>
<dbReference type="PANTHER" id="PTHR37042:SF4">
    <property type="entry name" value="OUTER MEMBRANE PROTEIN RV1973"/>
    <property type="match status" value="1"/>
</dbReference>
<evidence type="ECO:0000256" key="3">
    <source>
        <dbReference type="SAM" id="MobiDB-lite"/>
    </source>
</evidence>
<keyword evidence="2 4" id="KW-0472">Membrane</keyword>
<evidence type="ECO:0000256" key="2">
    <source>
        <dbReference type="ARBA" id="ARBA00023136"/>
    </source>
</evidence>